<dbReference type="PANTHER" id="PTHR15822">
    <property type="entry name" value="TRAF AND TNF RECEPTOR-ASSOCIATED PROTEIN"/>
    <property type="match status" value="1"/>
</dbReference>
<accession>A0AAQ3LXB6</accession>
<dbReference type="GO" id="GO:0006302">
    <property type="term" value="P:double-strand break repair"/>
    <property type="evidence" value="ECO:0007669"/>
    <property type="project" value="TreeGrafter"/>
</dbReference>
<keyword evidence="8" id="KW-0460">Magnesium</keyword>
<dbReference type="GO" id="GO:0003697">
    <property type="term" value="F:single-stranded DNA binding"/>
    <property type="evidence" value="ECO:0007669"/>
    <property type="project" value="TreeGrafter"/>
</dbReference>
<keyword evidence="4" id="KW-0540">Nuclease</keyword>
<keyword evidence="5" id="KW-0479">Metal-binding</keyword>
<evidence type="ECO:0000313" key="13">
    <source>
        <dbReference type="Proteomes" id="UP001303373"/>
    </source>
</evidence>
<sequence>MESRIQRSIQLVESKNKTSIPWPLDAPYRQPYFKTSSDGKKTGMTPVTSAEAPAHDAGITKLAIYSWNIDFMLPHASSRMRAGIRHLEHLMGKYGSEVANVIFLAECVDTDLELISFDPWIQSNFAITDVNNDNWANGHYGTTTLIDRRLSINDVFRVHYSKTRMQRDGLFVDIHFGPEAKLIRLCNTHLESMAFEPAYRPPQMQLCATFMHDTGVHGSILAGDLNAIQDFDKHLHSDNDLKDAYLEQGGIEDDAQSGHTWGQQAATFLREKFGTSRMDKVYFCGAVQLKSFERFGANVILEDENERAEVVQLGFDQGWITDHFGVKAVFEL</sequence>
<dbReference type="EMBL" id="CP138580">
    <property type="protein sequence ID" value="WPG97678.1"/>
    <property type="molecule type" value="Genomic_DNA"/>
</dbReference>
<gene>
    <name evidence="12" type="ORF">R9X50_00045800</name>
</gene>
<evidence type="ECO:0000256" key="5">
    <source>
        <dbReference type="ARBA" id="ARBA00022723"/>
    </source>
</evidence>
<dbReference type="PANTHER" id="PTHR15822:SF4">
    <property type="entry name" value="TYROSYL-DNA PHOSPHODIESTERASE 2"/>
    <property type="match status" value="1"/>
</dbReference>
<keyword evidence="13" id="KW-1185">Reference proteome</keyword>
<dbReference type="SUPFAM" id="SSF56219">
    <property type="entry name" value="DNase I-like"/>
    <property type="match status" value="1"/>
</dbReference>
<evidence type="ECO:0000256" key="1">
    <source>
        <dbReference type="ARBA" id="ARBA00001936"/>
    </source>
</evidence>
<dbReference type="InterPro" id="IPR036691">
    <property type="entry name" value="Endo/exonu/phosph_ase_sf"/>
</dbReference>
<name>A0AAQ3LXB6_9PEZI</name>
<evidence type="ECO:0000256" key="8">
    <source>
        <dbReference type="ARBA" id="ARBA00022842"/>
    </source>
</evidence>
<dbReference type="Pfam" id="PF03372">
    <property type="entry name" value="Exo_endo_phos"/>
    <property type="match status" value="1"/>
</dbReference>
<comment type="subcellular location">
    <subcellularLocation>
        <location evidence="3">Nucleus</location>
        <location evidence="3">PML body</location>
    </subcellularLocation>
</comment>
<evidence type="ECO:0000256" key="2">
    <source>
        <dbReference type="ARBA" id="ARBA00001946"/>
    </source>
</evidence>
<dbReference type="AlphaFoldDB" id="A0AAQ3LXB6"/>
<dbReference type="InterPro" id="IPR005135">
    <property type="entry name" value="Endo/exonuclease/phosphatase"/>
</dbReference>
<evidence type="ECO:0000256" key="3">
    <source>
        <dbReference type="ARBA" id="ARBA00004322"/>
    </source>
</evidence>
<keyword evidence="7" id="KW-0378">Hydrolase</keyword>
<feature type="domain" description="Endonuclease/exonuclease/phosphatase" evidence="11">
    <location>
        <begin position="66"/>
        <end position="323"/>
    </location>
</feature>
<evidence type="ECO:0000256" key="10">
    <source>
        <dbReference type="ARBA" id="ARBA00023242"/>
    </source>
</evidence>
<keyword evidence="10" id="KW-0539">Nucleus</keyword>
<protein>
    <submittedName>
        <fullName evidence="12">Endonuclease/exonuclease/phosphatase</fullName>
    </submittedName>
</protein>
<evidence type="ECO:0000259" key="11">
    <source>
        <dbReference type="Pfam" id="PF03372"/>
    </source>
</evidence>
<reference evidence="12 13" key="1">
    <citation type="submission" date="2023-11" db="EMBL/GenBank/DDBJ databases">
        <title>An acidophilic fungus is an integral part of prey digestion in a carnivorous sundew plant.</title>
        <authorList>
            <person name="Tsai I.J."/>
        </authorList>
    </citation>
    <scope>NUCLEOTIDE SEQUENCE [LARGE SCALE GENOMIC DNA]</scope>
    <source>
        <strain evidence="12">169a</strain>
    </source>
</reference>
<evidence type="ECO:0000256" key="9">
    <source>
        <dbReference type="ARBA" id="ARBA00023204"/>
    </source>
</evidence>
<evidence type="ECO:0000256" key="7">
    <source>
        <dbReference type="ARBA" id="ARBA00022801"/>
    </source>
</evidence>
<dbReference type="InterPro" id="IPR051547">
    <property type="entry name" value="TDP2-like"/>
</dbReference>
<evidence type="ECO:0000256" key="4">
    <source>
        <dbReference type="ARBA" id="ARBA00022722"/>
    </source>
</evidence>
<keyword evidence="9" id="KW-0234">DNA repair</keyword>
<keyword evidence="6" id="KW-0227">DNA damage</keyword>
<proteinExistence type="predicted"/>
<dbReference type="GO" id="GO:0005737">
    <property type="term" value="C:cytoplasm"/>
    <property type="evidence" value="ECO:0007669"/>
    <property type="project" value="TreeGrafter"/>
</dbReference>
<comment type="cofactor">
    <cofactor evidence="2">
        <name>Mg(2+)</name>
        <dbReference type="ChEBI" id="CHEBI:18420"/>
    </cofactor>
</comment>
<keyword evidence="12" id="KW-0255">Endonuclease</keyword>
<comment type="cofactor">
    <cofactor evidence="1">
        <name>Mn(2+)</name>
        <dbReference type="ChEBI" id="CHEBI:29035"/>
    </cofactor>
</comment>
<evidence type="ECO:0000256" key="6">
    <source>
        <dbReference type="ARBA" id="ARBA00022763"/>
    </source>
</evidence>
<dbReference type="Proteomes" id="UP001303373">
    <property type="component" value="Chromosome 1"/>
</dbReference>
<dbReference type="Gene3D" id="3.60.10.10">
    <property type="entry name" value="Endonuclease/exonuclease/phosphatase"/>
    <property type="match status" value="1"/>
</dbReference>
<organism evidence="12 13">
    <name type="scientific">Acrodontium crateriforme</name>
    <dbReference type="NCBI Taxonomy" id="150365"/>
    <lineage>
        <taxon>Eukaryota</taxon>
        <taxon>Fungi</taxon>
        <taxon>Dikarya</taxon>
        <taxon>Ascomycota</taxon>
        <taxon>Pezizomycotina</taxon>
        <taxon>Dothideomycetes</taxon>
        <taxon>Dothideomycetidae</taxon>
        <taxon>Mycosphaerellales</taxon>
        <taxon>Teratosphaeriaceae</taxon>
        <taxon>Acrodontium</taxon>
    </lineage>
</organism>
<dbReference type="CDD" id="cd09080">
    <property type="entry name" value="TDP2"/>
    <property type="match status" value="1"/>
</dbReference>
<dbReference type="GO" id="GO:0004519">
    <property type="term" value="F:endonuclease activity"/>
    <property type="evidence" value="ECO:0007669"/>
    <property type="project" value="UniProtKB-KW"/>
</dbReference>
<dbReference type="GO" id="GO:0070260">
    <property type="term" value="F:5'-tyrosyl-DNA phosphodiesterase activity"/>
    <property type="evidence" value="ECO:0007669"/>
    <property type="project" value="TreeGrafter"/>
</dbReference>
<evidence type="ECO:0000313" key="12">
    <source>
        <dbReference type="EMBL" id="WPG97678.1"/>
    </source>
</evidence>
<dbReference type="GO" id="GO:0046872">
    <property type="term" value="F:metal ion binding"/>
    <property type="evidence" value="ECO:0007669"/>
    <property type="project" value="UniProtKB-KW"/>
</dbReference>